<evidence type="ECO:0000256" key="4">
    <source>
        <dbReference type="ARBA" id="ARBA00022692"/>
    </source>
</evidence>
<keyword evidence="3" id="KW-1003">Cell membrane</keyword>
<dbReference type="GO" id="GO:0005886">
    <property type="term" value="C:plasma membrane"/>
    <property type="evidence" value="ECO:0007669"/>
    <property type="project" value="UniProtKB-SubCell"/>
</dbReference>
<organism evidence="7 8">
    <name type="scientific">Thauera phenolivorans</name>
    <dbReference type="NCBI Taxonomy" id="1792543"/>
    <lineage>
        <taxon>Bacteria</taxon>
        <taxon>Pseudomonadati</taxon>
        <taxon>Pseudomonadota</taxon>
        <taxon>Betaproteobacteria</taxon>
        <taxon>Rhodocyclales</taxon>
        <taxon>Zoogloeaceae</taxon>
        <taxon>Thauera</taxon>
    </lineage>
</organism>
<sequence length="174" mass="19681">MKRWLPSPLLSVSLLLTWLMLNQSVAPGHLLLGGALAIIAPLLARPLQPHGHARLGRPLALFRLLWLSAIEIVRSCFNVTQIILLRRSAQVNSQFIRVPLALRSPHGLALLSCLINSTPGTVWVEILPEKHELLLHVFDLHDEQWWVQTIKTRYEQPIIAVFETHEAKPEGDRT</sequence>
<dbReference type="InterPro" id="IPR002758">
    <property type="entry name" value="Cation_antiport_E"/>
</dbReference>
<dbReference type="PANTHER" id="PTHR34584">
    <property type="entry name" value="NA(+)/H(+) ANTIPORTER SUBUNIT E1"/>
    <property type="match status" value="1"/>
</dbReference>
<comment type="similarity">
    <text evidence="2">Belongs to the CPA3 antiporters (TC 2.A.63) subunit E family.</text>
</comment>
<dbReference type="Pfam" id="PF01899">
    <property type="entry name" value="MNHE"/>
    <property type="match status" value="1"/>
</dbReference>
<evidence type="ECO:0000256" key="2">
    <source>
        <dbReference type="ARBA" id="ARBA00006228"/>
    </source>
</evidence>
<dbReference type="AlphaFoldDB" id="A0A7X7LVF5"/>
<evidence type="ECO:0000256" key="6">
    <source>
        <dbReference type="ARBA" id="ARBA00023136"/>
    </source>
</evidence>
<protein>
    <submittedName>
        <fullName evidence="7">Na+/H+ antiporter subunit E</fullName>
    </submittedName>
</protein>
<keyword evidence="4" id="KW-0812">Transmembrane</keyword>
<dbReference type="PIRSF" id="PIRSF019239">
    <property type="entry name" value="MrpE"/>
    <property type="match status" value="1"/>
</dbReference>
<keyword evidence="5" id="KW-1133">Transmembrane helix</keyword>
<comment type="caution">
    <text evidence="7">The sequence shown here is derived from an EMBL/GenBank/DDBJ whole genome shotgun (WGS) entry which is preliminary data.</text>
</comment>
<gene>
    <name evidence="7" type="ORF">GX576_06950</name>
</gene>
<name>A0A7X7LVF5_9RHOO</name>
<evidence type="ECO:0000256" key="5">
    <source>
        <dbReference type="ARBA" id="ARBA00022989"/>
    </source>
</evidence>
<dbReference type="NCBIfam" id="NF006520">
    <property type="entry name" value="PRK08965.1-4"/>
    <property type="match status" value="1"/>
</dbReference>
<evidence type="ECO:0000313" key="7">
    <source>
        <dbReference type="EMBL" id="NLF54121.1"/>
    </source>
</evidence>
<dbReference type="PANTHER" id="PTHR34584:SF1">
    <property type="entry name" value="NA(+)_H(+) ANTIPORTER SUBUNIT E1"/>
    <property type="match status" value="1"/>
</dbReference>
<evidence type="ECO:0000313" key="8">
    <source>
        <dbReference type="Proteomes" id="UP000536534"/>
    </source>
</evidence>
<dbReference type="EMBL" id="JAAYYV010000184">
    <property type="protein sequence ID" value="NLF54121.1"/>
    <property type="molecule type" value="Genomic_DNA"/>
</dbReference>
<keyword evidence="6" id="KW-0472">Membrane</keyword>
<dbReference type="Proteomes" id="UP000536534">
    <property type="component" value="Unassembled WGS sequence"/>
</dbReference>
<reference evidence="7 8" key="1">
    <citation type="journal article" date="2020" name="Biotechnol. Biofuels">
        <title>New insights from the biogas microbiome by comprehensive genome-resolved metagenomics of nearly 1600 species originating from multiple anaerobic digesters.</title>
        <authorList>
            <person name="Campanaro S."/>
            <person name="Treu L."/>
            <person name="Rodriguez-R L.M."/>
            <person name="Kovalovszki A."/>
            <person name="Ziels R.M."/>
            <person name="Maus I."/>
            <person name="Zhu X."/>
            <person name="Kougias P.G."/>
            <person name="Basile A."/>
            <person name="Luo G."/>
            <person name="Schluter A."/>
            <person name="Konstantinidis K.T."/>
            <person name="Angelidaki I."/>
        </authorList>
    </citation>
    <scope>NUCLEOTIDE SEQUENCE [LARGE SCALE GENOMIC DNA]</scope>
    <source>
        <strain evidence="7">AS06rmzACSIP_256</strain>
    </source>
</reference>
<comment type="subcellular location">
    <subcellularLocation>
        <location evidence="1">Cell membrane</location>
        <topology evidence="1">Multi-pass membrane protein</topology>
    </subcellularLocation>
</comment>
<dbReference type="GO" id="GO:0008324">
    <property type="term" value="F:monoatomic cation transmembrane transporter activity"/>
    <property type="evidence" value="ECO:0007669"/>
    <property type="project" value="InterPro"/>
</dbReference>
<accession>A0A7X7LVF5</accession>
<evidence type="ECO:0000256" key="1">
    <source>
        <dbReference type="ARBA" id="ARBA00004651"/>
    </source>
</evidence>
<proteinExistence type="inferred from homology"/>
<evidence type="ECO:0000256" key="3">
    <source>
        <dbReference type="ARBA" id="ARBA00022475"/>
    </source>
</evidence>